<dbReference type="Proteomes" id="UP000239025">
    <property type="component" value="Chromosome 1"/>
</dbReference>
<dbReference type="EMBL" id="LT963395">
    <property type="protein sequence ID" value="SOS20654.1"/>
    <property type="molecule type" value="Genomic_DNA"/>
</dbReference>
<gene>
    <name evidence="1" type="ORF">PL963_02710</name>
</gene>
<reference evidence="2" key="1">
    <citation type="submission" date="2017-11" db="EMBL/GenBank/DDBJ databases">
        <authorList>
            <person name="Blom J."/>
        </authorList>
    </citation>
    <scope>NUCLEOTIDE SEQUENCE [LARGE SCALE GENOMIC DNA]</scope>
</reference>
<organism evidence="1 2">
    <name type="scientific">Pseudomonas cerasi</name>
    <dbReference type="NCBI Taxonomy" id="1583341"/>
    <lineage>
        <taxon>Bacteria</taxon>
        <taxon>Pseudomonadati</taxon>
        <taxon>Pseudomonadota</taxon>
        <taxon>Gammaproteobacteria</taxon>
        <taxon>Pseudomonadales</taxon>
        <taxon>Pseudomonadaceae</taxon>
        <taxon>Pseudomonas</taxon>
    </lineage>
</organism>
<name>A0A193SPS4_9PSED</name>
<accession>A0A193SPS4</accession>
<keyword evidence="2" id="KW-1185">Reference proteome</keyword>
<proteinExistence type="predicted"/>
<evidence type="ECO:0000313" key="1">
    <source>
        <dbReference type="EMBL" id="SOS20654.1"/>
    </source>
</evidence>
<sequence length="87" mass="9922">MGGANVTRCEPFEEQQDACRTRFQINIARSFSASSWQSRRATGLVRRKETGHLRPDRAYVCVAPGPLLKPLRESSLTFLHEVKRFSD</sequence>
<evidence type="ECO:0000313" key="2">
    <source>
        <dbReference type="Proteomes" id="UP000239025"/>
    </source>
</evidence>
<protein>
    <submittedName>
        <fullName evidence="1">Uncharacterized protein</fullName>
    </submittedName>
</protein>
<dbReference type="AlphaFoldDB" id="A0A193SPS4"/>